<dbReference type="EMBL" id="QCYG01000003">
    <property type="protein sequence ID" value="PVA07236.1"/>
    <property type="molecule type" value="Genomic_DNA"/>
</dbReference>
<evidence type="ECO:0000313" key="2">
    <source>
        <dbReference type="EMBL" id="PVA07236.1"/>
    </source>
</evidence>
<dbReference type="InterPro" id="IPR027417">
    <property type="entry name" value="P-loop_NTPase"/>
</dbReference>
<comment type="caution">
    <text evidence="2">The sequence shown here is derived from an EMBL/GenBank/DDBJ whole genome shotgun (WGS) entry which is preliminary data.</text>
</comment>
<gene>
    <name evidence="2" type="ORF">DC363_05145</name>
</gene>
<evidence type="ECO:0008006" key="4">
    <source>
        <dbReference type="Google" id="ProtNLM"/>
    </source>
</evidence>
<evidence type="ECO:0000256" key="1">
    <source>
        <dbReference type="SAM" id="MobiDB-lite"/>
    </source>
</evidence>
<dbReference type="RefSeq" id="WP_108640064.1">
    <property type="nucleotide sequence ID" value="NZ_QCYG01000003.1"/>
</dbReference>
<reference evidence="2 3" key="1">
    <citation type="submission" date="2018-04" db="EMBL/GenBank/DDBJ databases">
        <title>Pelagivirga bohaiensis gen. nov., sp. nov., a bacterium isolated from the Bohai Sea.</title>
        <authorList>
            <person name="Ji X."/>
        </authorList>
    </citation>
    <scope>NUCLEOTIDE SEQUENCE [LARGE SCALE GENOMIC DNA]</scope>
    <source>
        <strain evidence="2 3">BH-SD16</strain>
    </source>
</reference>
<dbReference type="AlphaFoldDB" id="A0A2T7FYI9"/>
<feature type="compositionally biased region" description="Polar residues" evidence="1">
    <location>
        <begin position="13"/>
        <end position="24"/>
    </location>
</feature>
<dbReference type="SUPFAM" id="SSF52540">
    <property type="entry name" value="P-loop containing nucleoside triphosphate hydrolases"/>
    <property type="match status" value="1"/>
</dbReference>
<sequence>MRSVRLQEKLAGQAQQPDPATPTLSEVFPDTATDAAAVGYLLARLPRKEAPVLWVQDRLSRKESGRPYLAGMATGAAAPPAIILVDLSRAQDVLWAMEEGLRCRALRAVVGEVWGDPPALDFTATKRLALRSEAAQVPCWLVRRAGAANLSAARDRWRIASAPSAPNPHDAQAPGLPRWSLDLFRSRRLKPGQWVAEHDRTADRLYRVAASGDGALAAGDGAQRERATG</sequence>
<dbReference type="Gene3D" id="3.40.50.300">
    <property type="entry name" value="P-loop containing nucleotide triphosphate hydrolases"/>
    <property type="match status" value="1"/>
</dbReference>
<organism evidence="2 3">
    <name type="scientific">Thalassorhabdomicrobium marinisediminis</name>
    <dbReference type="NCBI Taxonomy" id="2170577"/>
    <lineage>
        <taxon>Bacteria</taxon>
        <taxon>Pseudomonadati</taxon>
        <taxon>Pseudomonadota</taxon>
        <taxon>Alphaproteobacteria</taxon>
        <taxon>Rhodobacterales</taxon>
        <taxon>Paracoccaceae</taxon>
        <taxon>Thalassorhabdomicrobium</taxon>
    </lineage>
</organism>
<dbReference type="OrthoDB" id="7202530at2"/>
<evidence type="ECO:0000313" key="3">
    <source>
        <dbReference type="Proteomes" id="UP000244817"/>
    </source>
</evidence>
<feature type="region of interest" description="Disordered" evidence="1">
    <location>
        <begin position="1"/>
        <end position="26"/>
    </location>
</feature>
<keyword evidence="3" id="KW-1185">Reference proteome</keyword>
<accession>A0A2T7FYI9</accession>
<name>A0A2T7FYI9_9RHOB</name>
<dbReference type="Proteomes" id="UP000244817">
    <property type="component" value="Unassembled WGS sequence"/>
</dbReference>
<proteinExistence type="predicted"/>
<protein>
    <recommendedName>
        <fullName evidence="4">Protein ImuA</fullName>
    </recommendedName>
</protein>